<dbReference type="AlphaFoldDB" id="A0A5B7DJC0"/>
<protein>
    <submittedName>
        <fullName evidence="1">Uncharacterized protein</fullName>
    </submittedName>
</protein>
<organism evidence="1 2">
    <name type="scientific">Portunus trituberculatus</name>
    <name type="common">Swimming crab</name>
    <name type="synonym">Neptunus trituberculatus</name>
    <dbReference type="NCBI Taxonomy" id="210409"/>
    <lineage>
        <taxon>Eukaryota</taxon>
        <taxon>Metazoa</taxon>
        <taxon>Ecdysozoa</taxon>
        <taxon>Arthropoda</taxon>
        <taxon>Crustacea</taxon>
        <taxon>Multicrustacea</taxon>
        <taxon>Malacostraca</taxon>
        <taxon>Eumalacostraca</taxon>
        <taxon>Eucarida</taxon>
        <taxon>Decapoda</taxon>
        <taxon>Pleocyemata</taxon>
        <taxon>Brachyura</taxon>
        <taxon>Eubrachyura</taxon>
        <taxon>Portunoidea</taxon>
        <taxon>Portunidae</taxon>
        <taxon>Portuninae</taxon>
        <taxon>Portunus</taxon>
    </lineage>
</organism>
<accession>A0A5B7DJC0</accession>
<name>A0A5B7DJC0_PORTR</name>
<dbReference type="EMBL" id="VSRR010000948">
    <property type="protein sequence ID" value="MPC21169.1"/>
    <property type="molecule type" value="Genomic_DNA"/>
</dbReference>
<gene>
    <name evidence="1" type="ORF">E2C01_014145</name>
</gene>
<reference evidence="1 2" key="1">
    <citation type="submission" date="2019-05" db="EMBL/GenBank/DDBJ databases">
        <title>Another draft genome of Portunus trituberculatus and its Hox gene families provides insights of decapod evolution.</title>
        <authorList>
            <person name="Jeong J.-H."/>
            <person name="Song I."/>
            <person name="Kim S."/>
            <person name="Choi T."/>
            <person name="Kim D."/>
            <person name="Ryu S."/>
            <person name="Kim W."/>
        </authorList>
    </citation>
    <scope>NUCLEOTIDE SEQUENCE [LARGE SCALE GENOMIC DNA]</scope>
    <source>
        <tissue evidence="1">Muscle</tissue>
    </source>
</reference>
<sequence>MRLPGDIRPLSKPIRTQCETLLQPFCLCCPLFCERGNEFWRFTANRWYQCRKG</sequence>
<evidence type="ECO:0000313" key="2">
    <source>
        <dbReference type="Proteomes" id="UP000324222"/>
    </source>
</evidence>
<comment type="caution">
    <text evidence="1">The sequence shown here is derived from an EMBL/GenBank/DDBJ whole genome shotgun (WGS) entry which is preliminary data.</text>
</comment>
<dbReference type="Proteomes" id="UP000324222">
    <property type="component" value="Unassembled WGS sequence"/>
</dbReference>
<proteinExistence type="predicted"/>
<keyword evidence="2" id="KW-1185">Reference proteome</keyword>
<evidence type="ECO:0000313" key="1">
    <source>
        <dbReference type="EMBL" id="MPC21169.1"/>
    </source>
</evidence>